<reference evidence="1" key="1">
    <citation type="journal article" date="2014" name="Front. Microbiol.">
        <title>High frequency of phylogenetically diverse reductive dehalogenase-homologous genes in deep subseafloor sedimentary metagenomes.</title>
        <authorList>
            <person name="Kawai M."/>
            <person name="Futagami T."/>
            <person name="Toyoda A."/>
            <person name="Takaki Y."/>
            <person name="Nishi S."/>
            <person name="Hori S."/>
            <person name="Arai W."/>
            <person name="Tsubouchi T."/>
            <person name="Morono Y."/>
            <person name="Uchiyama I."/>
            <person name="Ito T."/>
            <person name="Fujiyama A."/>
            <person name="Inagaki F."/>
            <person name="Takami H."/>
        </authorList>
    </citation>
    <scope>NUCLEOTIDE SEQUENCE</scope>
    <source>
        <strain evidence="1">Expedition CK06-06</strain>
    </source>
</reference>
<proteinExistence type="predicted"/>
<accession>X1TTU6</accession>
<comment type="caution">
    <text evidence="1">The sequence shown here is derived from an EMBL/GenBank/DDBJ whole genome shotgun (WGS) entry which is preliminary data.</text>
</comment>
<gene>
    <name evidence="1" type="ORF">S12H4_27101</name>
</gene>
<sequence length="45" mass="4910">MKLLSDSEAIIMGIGRSLGATVAIEFKEGEEILRYSGLAIKRITK</sequence>
<protein>
    <submittedName>
        <fullName evidence="1">Uncharacterized protein</fullName>
    </submittedName>
</protein>
<evidence type="ECO:0000313" key="1">
    <source>
        <dbReference type="EMBL" id="GAI94811.1"/>
    </source>
</evidence>
<organism evidence="1">
    <name type="scientific">marine sediment metagenome</name>
    <dbReference type="NCBI Taxonomy" id="412755"/>
    <lineage>
        <taxon>unclassified sequences</taxon>
        <taxon>metagenomes</taxon>
        <taxon>ecological metagenomes</taxon>
    </lineage>
</organism>
<dbReference type="EMBL" id="BARW01015442">
    <property type="protein sequence ID" value="GAI94811.1"/>
    <property type="molecule type" value="Genomic_DNA"/>
</dbReference>
<dbReference type="AlphaFoldDB" id="X1TTU6"/>
<name>X1TTU6_9ZZZZ</name>